<evidence type="ECO:0000256" key="4">
    <source>
        <dbReference type="SAM" id="SignalP"/>
    </source>
</evidence>
<dbReference type="RefSeq" id="WP_377348728.1">
    <property type="nucleotide sequence ID" value="NZ_JBHLTP010000011.1"/>
</dbReference>
<keyword evidence="2" id="KW-0813">Transport</keyword>
<dbReference type="PIRSF" id="PIRSF006470">
    <property type="entry name" value="DctB"/>
    <property type="match status" value="1"/>
</dbReference>
<evidence type="ECO:0000256" key="1">
    <source>
        <dbReference type="ARBA" id="ARBA00009023"/>
    </source>
</evidence>
<dbReference type="PROSITE" id="PS51257">
    <property type="entry name" value="PROKAR_LIPOPROTEIN"/>
    <property type="match status" value="1"/>
</dbReference>
<evidence type="ECO:0000313" key="5">
    <source>
        <dbReference type="EMBL" id="MFC0524600.1"/>
    </source>
</evidence>
<organism evidence="5 6">
    <name type="scientific">Pontibacillus salicampi</name>
    <dbReference type="NCBI Taxonomy" id="1449801"/>
    <lineage>
        <taxon>Bacteria</taxon>
        <taxon>Bacillati</taxon>
        <taxon>Bacillota</taxon>
        <taxon>Bacilli</taxon>
        <taxon>Bacillales</taxon>
        <taxon>Bacillaceae</taxon>
        <taxon>Pontibacillus</taxon>
    </lineage>
</organism>
<feature type="chain" id="PRO_5045926357" evidence="4">
    <location>
        <begin position="22"/>
        <end position="337"/>
    </location>
</feature>
<gene>
    <name evidence="5" type="ORF">ACFFGV_13570</name>
</gene>
<keyword evidence="3 4" id="KW-0732">Signal</keyword>
<evidence type="ECO:0000256" key="3">
    <source>
        <dbReference type="ARBA" id="ARBA00022729"/>
    </source>
</evidence>
<name>A0ABV6LQA9_9BACI</name>
<dbReference type="InterPro" id="IPR004682">
    <property type="entry name" value="TRAP_DctP"/>
</dbReference>
<dbReference type="InterPro" id="IPR018389">
    <property type="entry name" value="DctP_fam"/>
</dbReference>
<accession>A0ABV6LQA9</accession>
<dbReference type="NCBIfam" id="NF037995">
    <property type="entry name" value="TRAP_S1"/>
    <property type="match status" value="1"/>
</dbReference>
<dbReference type="EMBL" id="JBHLTP010000011">
    <property type="protein sequence ID" value="MFC0524600.1"/>
    <property type="molecule type" value="Genomic_DNA"/>
</dbReference>
<dbReference type="NCBIfam" id="TIGR00787">
    <property type="entry name" value="dctP"/>
    <property type="match status" value="1"/>
</dbReference>
<dbReference type="InterPro" id="IPR038404">
    <property type="entry name" value="TRAP_DctP_sf"/>
</dbReference>
<feature type="signal peptide" evidence="4">
    <location>
        <begin position="1"/>
        <end position="21"/>
    </location>
</feature>
<keyword evidence="6" id="KW-1185">Reference proteome</keyword>
<dbReference type="PANTHER" id="PTHR33376:SF7">
    <property type="entry name" value="C4-DICARBOXYLATE-BINDING PROTEIN DCTB"/>
    <property type="match status" value="1"/>
</dbReference>
<comment type="similarity">
    <text evidence="1">Belongs to the bacterial solute-binding protein 7 family.</text>
</comment>
<sequence>MKKTIGVWCLALLLLGLAACSNDSSGEAKTSKDSYEIRVAHLVNEKQSTHVALEDFKKAVEERTDGKVSVTLYPNGSLYASDREAIEAVQLGNLEMTVPAVAPLANFNSKFMVFDLPFLFDSRDAAHSALDGELGQQLLTELEQNDLKGLVFGENGFRNMSNNEAPIEEPSDLDGLKFRTMSNPVHTASFNAWGANASPLAFGELYTALQQGTYDAMESPISLYYTQKFYEVQDYLTKTGHFYAATVMLTNNDYFNNLPEDIQSVIQEEAENWRANQREIAAKQDAEWLKSLQDEGMKVNELSDEQKQVFMEESQSVYDKFSDEIGQNLIDMAKDAN</sequence>
<comment type="caution">
    <text evidence="5">The sequence shown here is derived from an EMBL/GenBank/DDBJ whole genome shotgun (WGS) entry which is preliminary data.</text>
</comment>
<dbReference type="Pfam" id="PF03480">
    <property type="entry name" value="DctP"/>
    <property type="match status" value="1"/>
</dbReference>
<reference evidence="5 6" key="1">
    <citation type="submission" date="2024-09" db="EMBL/GenBank/DDBJ databases">
        <authorList>
            <person name="Sun Q."/>
            <person name="Mori K."/>
        </authorList>
    </citation>
    <scope>NUCLEOTIDE SEQUENCE [LARGE SCALE GENOMIC DNA]</scope>
    <source>
        <strain evidence="5 6">NCAIM B.02529</strain>
    </source>
</reference>
<dbReference type="Gene3D" id="3.40.190.170">
    <property type="entry name" value="Bacterial extracellular solute-binding protein, family 7"/>
    <property type="match status" value="1"/>
</dbReference>
<protein>
    <submittedName>
        <fullName evidence="5">DctP family TRAP transporter solute-binding subunit</fullName>
    </submittedName>
</protein>
<dbReference type="Proteomes" id="UP001589836">
    <property type="component" value="Unassembled WGS sequence"/>
</dbReference>
<proteinExistence type="inferred from homology"/>
<evidence type="ECO:0000256" key="2">
    <source>
        <dbReference type="ARBA" id="ARBA00022448"/>
    </source>
</evidence>
<evidence type="ECO:0000313" key="6">
    <source>
        <dbReference type="Proteomes" id="UP001589836"/>
    </source>
</evidence>
<dbReference type="PANTHER" id="PTHR33376">
    <property type="match status" value="1"/>
</dbReference>